<dbReference type="EMBL" id="JAMQPR010000001">
    <property type="protein sequence ID" value="MCW7503534.1"/>
    <property type="molecule type" value="Genomic_DNA"/>
</dbReference>
<evidence type="ECO:0000313" key="1">
    <source>
        <dbReference type="EMBL" id="MCW7503534.1"/>
    </source>
</evidence>
<sequence>MKEEDIPKILEAIYKTGFVTEYEVSNILSKHGWFTLNNRYYLDDHTGISREIDIIAYKTTKIHNLLVYTALIISCKKSNEDSWVFYTKKLNKTDPNLIFENLDNWTNEKLLTNFESKSKLEEVIKNQINTNANLKTFFDIENNVFAMQEISRKNFTPKNDQTIYNSIISVLKAKEFEQNSLSNRKKNKNIYNFFNISIQDLEMLEFHPENSEIPLREISHIKYINRFIINKKDKFHLIHFVQFNYFEEFLKGLNSLHDFLTNEYLKQLEEIKRTFYSNYSLCLTYLKEIQKEISNDIYFELKYDAKIINEKSLNITFGTDPKTSKLIFFLGIENEEAVYYCNNSEKLKKEIMDKLGKYHFFLINFEFQGIDADLPF</sequence>
<organism evidence="1 2">
    <name type="scientific">Leptospira paudalimensis</name>
    <dbReference type="NCBI Taxonomy" id="2950024"/>
    <lineage>
        <taxon>Bacteria</taxon>
        <taxon>Pseudomonadati</taxon>
        <taxon>Spirochaetota</taxon>
        <taxon>Spirochaetia</taxon>
        <taxon>Leptospirales</taxon>
        <taxon>Leptospiraceae</taxon>
        <taxon>Leptospira</taxon>
    </lineage>
</organism>
<comment type="caution">
    <text evidence="1">The sequence shown here is derived from an EMBL/GenBank/DDBJ whole genome shotgun (WGS) entry which is preliminary data.</text>
</comment>
<dbReference type="RefSeq" id="WP_265357497.1">
    <property type="nucleotide sequence ID" value="NZ_JAMQPR010000001.1"/>
</dbReference>
<gene>
    <name evidence="1" type="ORF">ND855_05310</name>
</gene>
<protein>
    <submittedName>
        <fullName evidence="1">Uncharacterized protein</fullName>
    </submittedName>
</protein>
<accession>A0ABT3M566</accession>
<evidence type="ECO:0000313" key="2">
    <source>
        <dbReference type="Proteomes" id="UP001208794"/>
    </source>
</evidence>
<name>A0ABT3M566_9LEPT</name>
<proteinExistence type="predicted"/>
<keyword evidence="2" id="KW-1185">Reference proteome</keyword>
<dbReference type="Proteomes" id="UP001208794">
    <property type="component" value="Unassembled WGS sequence"/>
</dbReference>
<reference evidence="1 2" key="1">
    <citation type="submission" date="2022-06" db="EMBL/GenBank/DDBJ databases">
        <title>Leptospira isolates from biofilms formed at urban environments.</title>
        <authorList>
            <person name="Ribeiro P.S."/>
            <person name="Sousa T."/>
            <person name="Carvalho N."/>
            <person name="Aburjaile F."/>
            <person name="Neves F."/>
            <person name="Oliveira D."/>
            <person name="Blanco L."/>
            <person name="Lima J."/>
            <person name="Costa F."/>
            <person name="Brenig B."/>
            <person name="Soares S."/>
            <person name="Ramos R."/>
            <person name="Goes-Neto A."/>
            <person name="Matiuzzi M."/>
            <person name="Azevedo V."/>
            <person name="Ristow P."/>
        </authorList>
    </citation>
    <scope>NUCLEOTIDE SEQUENCE [LARGE SCALE GENOMIC DNA]</scope>
    <source>
        <strain evidence="1 2">VSF14</strain>
    </source>
</reference>